<sequence length="55" mass="6356">MNNNPSITKSLGEAYFTIVHDSNKGIMPPNNRNIERGEKYDRKTKPKKDRAYCIT</sequence>
<name>A0A0F9RNG4_9ZZZZ</name>
<dbReference type="EMBL" id="LAZR01003392">
    <property type="protein sequence ID" value="KKN18813.1"/>
    <property type="molecule type" value="Genomic_DNA"/>
</dbReference>
<protein>
    <submittedName>
        <fullName evidence="2">Uncharacterized protein</fullName>
    </submittedName>
</protein>
<gene>
    <name evidence="2" type="ORF">LCGC14_0951870</name>
</gene>
<evidence type="ECO:0000313" key="2">
    <source>
        <dbReference type="EMBL" id="KKN18813.1"/>
    </source>
</evidence>
<feature type="region of interest" description="Disordered" evidence="1">
    <location>
        <begin position="23"/>
        <end position="55"/>
    </location>
</feature>
<comment type="caution">
    <text evidence="2">The sequence shown here is derived from an EMBL/GenBank/DDBJ whole genome shotgun (WGS) entry which is preliminary data.</text>
</comment>
<dbReference type="AlphaFoldDB" id="A0A0F9RNG4"/>
<accession>A0A0F9RNG4</accession>
<evidence type="ECO:0000256" key="1">
    <source>
        <dbReference type="SAM" id="MobiDB-lite"/>
    </source>
</evidence>
<feature type="compositionally biased region" description="Basic and acidic residues" evidence="1">
    <location>
        <begin position="33"/>
        <end position="43"/>
    </location>
</feature>
<proteinExistence type="predicted"/>
<organism evidence="2">
    <name type="scientific">marine sediment metagenome</name>
    <dbReference type="NCBI Taxonomy" id="412755"/>
    <lineage>
        <taxon>unclassified sequences</taxon>
        <taxon>metagenomes</taxon>
        <taxon>ecological metagenomes</taxon>
    </lineage>
</organism>
<reference evidence="2" key="1">
    <citation type="journal article" date="2015" name="Nature">
        <title>Complex archaea that bridge the gap between prokaryotes and eukaryotes.</title>
        <authorList>
            <person name="Spang A."/>
            <person name="Saw J.H."/>
            <person name="Jorgensen S.L."/>
            <person name="Zaremba-Niedzwiedzka K."/>
            <person name="Martijn J."/>
            <person name="Lind A.E."/>
            <person name="van Eijk R."/>
            <person name="Schleper C."/>
            <person name="Guy L."/>
            <person name="Ettema T.J."/>
        </authorList>
    </citation>
    <scope>NUCLEOTIDE SEQUENCE</scope>
</reference>